<keyword evidence="2 6" id="KW-0690">Ribosome biogenesis</keyword>
<dbReference type="GO" id="GO:0005737">
    <property type="term" value="C:cytoplasm"/>
    <property type="evidence" value="ECO:0007669"/>
    <property type="project" value="UniProtKB-SubCell"/>
</dbReference>
<evidence type="ECO:0000256" key="6">
    <source>
        <dbReference type="HAMAP-Rule" id="MF_03132"/>
    </source>
</evidence>
<evidence type="ECO:0000313" key="8">
    <source>
        <dbReference type="EMBL" id="CCO19604.1"/>
    </source>
</evidence>
<comment type="subcellular location">
    <subcellularLocation>
        <location evidence="6">Cytoplasm</location>
    </subcellularLocation>
    <subcellularLocation>
        <location evidence="6">Nucleus</location>
        <location evidence="6">Nucleolus</location>
    </subcellularLocation>
    <text evidence="6">Shuttles between cytoplasm and nucleus/nucleolus.</text>
</comment>
<dbReference type="GO" id="GO:0005730">
    <property type="term" value="C:nucleolus"/>
    <property type="evidence" value="ECO:0007669"/>
    <property type="project" value="UniProtKB-SubCell"/>
</dbReference>
<keyword evidence="5 6" id="KW-0539">Nucleus</keyword>
<dbReference type="NCBIfam" id="TIGR00323">
    <property type="entry name" value="eIF-6"/>
    <property type="match status" value="1"/>
</dbReference>
<dbReference type="RefSeq" id="XP_007509147.1">
    <property type="nucleotide sequence ID" value="XM_007509085.1"/>
</dbReference>
<dbReference type="eggNOG" id="KOG3185">
    <property type="taxonomic scope" value="Eukaryota"/>
</dbReference>
<dbReference type="GO" id="GO:0043023">
    <property type="term" value="F:ribosomal large subunit binding"/>
    <property type="evidence" value="ECO:0007669"/>
    <property type="project" value="UniProtKB-UniRule"/>
</dbReference>
<protein>
    <recommendedName>
        <fullName evidence="6">Eukaryotic translation initiation factor 6</fullName>
        <shortName evidence="6">eIF-6</shortName>
    </recommendedName>
</protein>
<dbReference type="GO" id="GO:0042256">
    <property type="term" value="P:cytosolic ribosome assembly"/>
    <property type="evidence" value="ECO:0007669"/>
    <property type="project" value="UniProtKB-UniRule"/>
</dbReference>
<dbReference type="InterPro" id="IPR002769">
    <property type="entry name" value="eIF6"/>
</dbReference>
<dbReference type="GeneID" id="19011913"/>
<dbReference type="GO" id="GO:0042273">
    <property type="term" value="P:ribosomal large subunit biogenesis"/>
    <property type="evidence" value="ECO:0007669"/>
    <property type="project" value="UniProtKB-UniRule"/>
</dbReference>
<evidence type="ECO:0000313" key="9">
    <source>
        <dbReference type="Proteomes" id="UP000198341"/>
    </source>
</evidence>
<dbReference type="HAMAP" id="MF_00032">
    <property type="entry name" value="eIF_6"/>
    <property type="match status" value="1"/>
</dbReference>
<dbReference type="EMBL" id="FO082265">
    <property type="protein sequence ID" value="CCO19604.1"/>
    <property type="molecule type" value="Genomic_DNA"/>
</dbReference>
<keyword evidence="1 6" id="KW-0963">Cytoplasm</keyword>
<dbReference type="KEGG" id="bpg:Bathy14g03200"/>
<evidence type="ECO:0000256" key="3">
    <source>
        <dbReference type="ARBA" id="ARBA00022540"/>
    </source>
</evidence>
<evidence type="ECO:0000256" key="1">
    <source>
        <dbReference type="ARBA" id="ARBA00022490"/>
    </source>
</evidence>
<sequence>MDFFVFVFLFRFLDSIRTLLWSSTRLRVLYLGTSQNSCRVNRKTNNRLLSFLPFHCYNYGHPSRVRKQVFIAILDYELCSYFTYFCSNDIGVFGTLTNAYCITAIGGSENFYSIFEGELSREIPVIKSSIAGTRLVGRMCVGNKKGLLLPNSTTDQELLHIRNSLPDSVLVQRVEERLSGNFYFNFVSTEPLLCINTALGNCISCNDYTALLHPDIDRETEELICDVLGVEAFRETIAGNALVGSYCKFSSQGGLVHPHTSLQELDELSSLLQVRIFFSIFFTLYIILKVPLAAGTVNRGSDIISAGLIANDWTAFCGLDTTSTELNVRIFTHND</sequence>
<feature type="chain" id="PRO_5003919518" description="Eukaryotic translation initiation factor 6" evidence="7">
    <location>
        <begin position="19"/>
        <end position="335"/>
    </location>
</feature>
<comment type="similarity">
    <text evidence="6">Belongs to the eIF-6 family.</text>
</comment>
<dbReference type="SUPFAM" id="SSF55909">
    <property type="entry name" value="Pentein"/>
    <property type="match status" value="1"/>
</dbReference>
<keyword evidence="9" id="KW-1185">Reference proteome</keyword>
<dbReference type="Proteomes" id="UP000198341">
    <property type="component" value="Chromosome 14"/>
</dbReference>
<keyword evidence="3 6" id="KW-0396">Initiation factor</keyword>
<proteinExistence type="inferred from homology"/>
<evidence type="ECO:0000256" key="7">
    <source>
        <dbReference type="SAM" id="SignalP"/>
    </source>
</evidence>
<dbReference type="Gene3D" id="3.75.10.10">
    <property type="entry name" value="L-arginine/glycine Amidinotransferase, Chain A"/>
    <property type="match status" value="2"/>
</dbReference>
<dbReference type="AlphaFoldDB" id="K8ENR1"/>
<accession>K8ENR1</accession>
<feature type="signal peptide" evidence="7">
    <location>
        <begin position="1"/>
        <end position="18"/>
    </location>
</feature>
<dbReference type="PANTHER" id="PTHR10784">
    <property type="entry name" value="TRANSLATION INITIATION FACTOR 6"/>
    <property type="match status" value="1"/>
</dbReference>
<evidence type="ECO:0000256" key="4">
    <source>
        <dbReference type="ARBA" id="ARBA00022917"/>
    </source>
</evidence>
<dbReference type="FunFam" id="3.75.10.10:FF:000006">
    <property type="entry name" value="Eukaryotic translation initiation factor 6"/>
    <property type="match status" value="1"/>
</dbReference>
<dbReference type="SMART" id="SM00654">
    <property type="entry name" value="eIF6"/>
    <property type="match status" value="1"/>
</dbReference>
<evidence type="ECO:0000256" key="5">
    <source>
        <dbReference type="ARBA" id="ARBA00023242"/>
    </source>
</evidence>
<dbReference type="STRING" id="41875.K8ENR1"/>
<keyword evidence="7" id="KW-0732">Signal</keyword>
<evidence type="ECO:0000256" key="2">
    <source>
        <dbReference type="ARBA" id="ARBA00022517"/>
    </source>
</evidence>
<comment type="subunit">
    <text evidence="6">Monomer. Associates with the 60S ribosomal subunit.</text>
</comment>
<gene>
    <name evidence="8" type="primary">eIF6</name>
    <name evidence="6" type="synonym">EIF6</name>
    <name evidence="8" type="ordered locus">Bathy14g03200</name>
</gene>
<keyword evidence="4 6" id="KW-0648">Protein biosynthesis</keyword>
<organism evidence="8 9">
    <name type="scientific">Bathycoccus prasinos</name>
    <dbReference type="NCBI Taxonomy" id="41875"/>
    <lineage>
        <taxon>Eukaryota</taxon>
        <taxon>Viridiplantae</taxon>
        <taxon>Chlorophyta</taxon>
        <taxon>Mamiellophyceae</taxon>
        <taxon>Mamiellales</taxon>
        <taxon>Bathycoccaceae</taxon>
        <taxon>Bathycoccus</taxon>
    </lineage>
</organism>
<reference evidence="8 9" key="1">
    <citation type="submission" date="2011-10" db="EMBL/GenBank/DDBJ databases">
        <authorList>
            <person name="Genoscope - CEA"/>
        </authorList>
    </citation>
    <scope>NUCLEOTIDE SEQUENCE [LARGE SCALE GENOMIC DNA]</scope>
    <source>
        <strain evidence="8 9">RCC 1105</strain>
    </source>
</reference>
<dbReference type="Pfam" id="PF01912">
    <property type="entry name" value="eIF-6"/>
    <property type="match status" value="2"/>
</dbReference>
<dbReference type="GO" id="GO:0003743">
    <property type="term" value="F:translation initiation factor activity"/>
    <property type="evidence" value="ECO:0007669"/>
    <property type="project" value="UniProtKB-UniRule"/>
</dbReference>
<dbReference type="CDD" id="cd00527">
    <property type="entry name" value="IF6"/>
    <property type="match status" value="1"/>
</dbReference>
<comment type="function">
    <text evidence="6">Binds to the 60S ribosomal subunit and prevents its association with the 40S ribosomal subunit to form the 80S initiation complex in the cytoplasm. May also be involved in ribosome biogenesis.</text>
</comment>
<dbReference type="OrthoDB" id="4155914at2759"/>
<name>K8ENR1_9CHLO</name>